<proteinExistence type="inferred from homology"/>
<evidence type="ECO:0000256" key="3">
    <source>
        <dbReference type="ARBA" id="ARBA00023242"/>
    </source>
</evidence>
<dbReference type="AlphaFoldDB" id="A0A316Z9S9"/>
<dbReference type="OrthoDB" id="20582at2759"/>
<dbReference type="InterPro" id="IPR019163">
    <property type="entry name" value="THO_Thoc5"/>
</dbReference>
<dbReference type="Pfam" id="PF09766">
    <property type="entry name" value="FmiP_Thoc5"/>
    <property type="match status" value="1"/>
</dbReference>
<evidence type="ECO:0000256" key="2">
    <source>
        <dbReference type="ARBA" id="ARBA00008044"/>
    </source>
</evidence>
<evidence type="ECO:0000313" key="5">
    <source>
        <dbReference type="EMBL" id="PWN97758.1"/>
    </source>
</evidence>
<dbReference type="GO" id="GO:0003729">
    <property type="term" value="F:mRNA binding"/>
    <property type="evidence" value="ECO:0007669"/>
    <property type="project" value="TreeGrafter"/>
</dbReference>
<comment type="subcellular location">
    <subcellularLocation>
        <location evidence="1">Nucleus</location>
    </subcellularLocation>
</comment>
<dbReference type="STRING" id="58919.A0A316Z9S9"/>
<name>A0A316Z9S9_9BASI</name>
<accession>A0A316Z9S9</accession>
<organism evidence="5 6">
    <name type="scientific">Tilletiopsis washingtonensis</name>
    <dbReference type="NCBI Taxonomy" id="58919"/>
    <lineage>
        <taxon>Eukaryota</taxon>
        <taxon>Fungi</taxon>
        <taxon>Dikarya</taxon>
        <taxon>Basidiomycota</taxon>
        <taxon>Ustilaginomycotina</taxon>
        <taxon>Exobasidiomycetes</taxon>
        <taxon>Entylomatales</taxon>
        <taxon>Entylomatales incertae sedis</taxon>
        <taxon>Tilletiopsis</taxon>
    </lineage>
</organism>
<reference evidence="5 6" key="1">
    <citation type="journal article" date="2018" name="Mol. Biol. Evol.">
        <title>Broad Genomic Sampling Reveals a Smut Pathogenic Ancestry of the Fungal Clade Ustilaginomycotina.</title>
        <authorList>
            <person name="Kijpornyongpan T."/>
            <person name="Mondo S.J."/>
            <person name="Barry K."/>
            <person name="Sandor L."/>
            <person name="Lee J."/>
            <person name="Lipzen A."/>
            <person name="Pangilinan J."/>
            <person name="LaButti K."/>
            <person name="Hainaut M."/>
            <person name="Henrissat B."/>
            <person name="Grigoriev I.V."/>
            <person name="Spatafora J.W."/>
            <person name="Aime M.C."/>
        </authorList>
    </citation>
    <scope>NUCLEOTIDE SEQUENCE [LARGE SCALE GENOMIC DNA]</scope>
    <source>
        <strain evidence="5 6">MCA 4186</strain>
    </source>
</reference>
<dbReference type="Proteomes" id="UP000245946">
    <property type="component" value="Unassembled WGS sequence"/>
</dbReference>
<dbReference type="GeneID" id="37270132"/>
<keyword evidence="3" id="KW-0539">Nucleus</keyword>
<dbReference type="RefSeq" id="XP_025598037.1">
    <property type="nucleotide sequence ID" value="XM_025742588.1"/>
</dbReference>
<keyword evidence="6" id="KW-1185">Reference proteome</keyword>
<dbReference type="EMBL" id="KZ819294">
    <property type="protein sequence ID" value="PWN97758.1"/>
    <property type="molecule type" value="Genomic_DNA"/>
</dbReference>
<comment type="similarity">
    <text evidence="2">Belongs to the THOC5 family.</text>
</comment>
<gene>
    <name evidence="5" type="ORF">FA09DRAFT_330403</name>
</gene>
<sequence>MAEASTSSTLSSAALAQSLEHFSQSLLAAPGASSSLLPPALAPLRSLSRSILTHKAAARARVQALRARVDDAKLRSMNAKYERGRLEDEIRRCRGFVSIHQTLTLHPLEEFKELAPEELRTPDILEDAHQLRLARLRFELLERKRLAAEKRSLRSTRAALRAQVKEKRAAVQEVVAEITALVEEAKKVEKRLAEV</sequence>
<keyword evidence="4" id="KW-0175">Coiled coil</keyword>
<evidence type="ECO:0000256" key="4">
    <source>
        <dbReference type="SAM" id="Coils"/>
    </source>
</evidence>
<dbReference type="GO" id="GO:0000445">
    <property type="term" value="C:THO complex part of transcription export complex"/>
    <property type="evidence" value="ECO:0007669"/>
    <property type="project" value="TreeGrafter"/>
</dbReference>
<evidence type="ECO:0000313" key="6">
    <source>
        <dbReference type="Proteomes" id="UP000245946"/>
    </source>
</evidence>
<protein>
    <submittedName>
        <fullName evidence="5">Uncharacterized protein</fullName>
    </submittedName>
</protein>
<dbReference type="GO" id="GO:0006406">
    <property type="term" value="P:mRNA export from nucleus"/>
    <property type="evidence" value="ECO:0007669"/>
    <property type="project" value="TreeGrafter"/>
</dbReference>
<feature type="coiled-coil region" evidence="4">
    <location>
        <begin position="143"/>
        <end position="191"/>
    </location>
</feature>
<dbReference type="PANTHER" id="PTHR13375:SF3">
    <property type="entry name" value="THO COMPLEX SUBUNIT 5 HOMOLOG"/>
    <property type="match status" value="1"/>
</dbReference>
<dbReference type="PANTHER" id="PTHR13375">
    <property type="entry name" value="FMS INTERACTING PROTEIN"/>
    <property type="match status" value="1"/>
</dbReference>
<evidence type="ECO:0000256" key="1">
    <source>
        <dbReference type="ARBA" id="ARBA00004123"/>
    </source>
</evidence>